<name>A0A5J6GB56_STRKN</name>
<dbReference type="Pfam" id="PF13699">
    <property type="entry name" value="eCIS_core"/>
    <property type="match status" value="1"/>
</dbReference>
<sequence>MHDHDRTRATGTERPRVPARRPGSASPPAGLLGLQRGAGNAAVVQLLRQAGHPPARDEPQVQRSAVHDVLRSAGKALDDTTRTDMEARLGADFSDVRVHTDSAAKASAAEVGARAYTSGSHVVIGEGGADRHTLAHELTHVIQQRQGPVAGTDDGTGLKVSDPADRFEREAEANAHRALSADAPATAVSQNDNPSTTRTGAVQRYATGRVKSLVSEQDEGPYFESQSPQGTLVEDPERIGKHSVDHLGARTHDPFQQDVAEETGQEPPAGELGLPLRVAGDGTMAVHDTEREPKEFYATQAVIDASNEALWGQNGVGSKYRLAARGAQISVQRPADGSSVVLKRVQPETRDNPTNAPSGFANLLKSECIDVARELMGGGRQTDVVLAGQDARPWEDATVDSVAGELADHAEHTDEPDTATPKRYGGALRERPEAMDAASAGLGVNKAAAPEVGEGFTTVSLGQSDKLDFAGSATPTERPQDIWGFHFAGVAAISADGQDRVTLENYTRTGNSGDALKELLPSLVEQFKAKTAIPLLRPGGKPLPRGSEMDQVNKLLQGLAGNVQQGTQEFMRLAAAKEEWNSKWFFRMYGSGAGQTFHEQQYDSGRGDFVNPLTLRVRRRRQQQPTES</sequence>
<dbReference type="AlphaFoldDB" id="A0A5J6GB56"/>
<gene>
    <name evidence="3" type="ORF">CP970_16165</name>
</gene>
<evidence type="ECO:0000313" key="3">
    <source>
        <dbReference type="EMBL" id="QEU92237.1"/>
    </source>
</evidence>
<feature type="region of interest" description="Disordered" evidence="1">
    <location>
        <begin position="172"/>
        <end position="235"/>
    </location>
</feature>
<reference evidence="3 4" key="1">
    <citation type="submission" date="2017-09" db="EMBL/GenBank/DDBJ databases">
        <authorList>
            <person name="Lee N."/>
            <person name="Cho B.-K."/>
        </authorList>
    </citation>
    <scope>NUCLEOTIDE SEQUENCE [LARGE SCALE GENOMIC DNA]</scope>
    <source>
        <strain evidence="3 4">ATCC 12853</strain>
    </source>
</reference>
<evidence type="ECO:0000313" key="4">
    <source>
        <dbReference type="Proteomes" id="UP000325529"/>
    </source>
</evidence>
<dbReference type="InterPro" id="IPR025295">
    <property type="entry name" value="eCIS_core_dom"/>
</dbReference>
<feature type="domain" description="eCIS core" evidence="2">
    <location>
        <begin position="77"/>
        <end position="147"/>
    </location>
</feature>
<feature type="region of interest" description="Disordered" evidence="1">
    <location>
        <begin position="1"/>
        <end position="36"/>
    </location>
</feature>
<feature type="compositionally biased region" description="Low complexity" evidence="1">
    <location>
        <begin position="20"/>
        <end position="30"/>
    </location>
</feature>
<dbReference type="OrthoDB" id="9153660at2"/>
<proteinExistence type="predicted"/>
<protein>
    <submittedName>
        <fullName evidence="3">DUF4157 domain-containing protein</fullName>
    </submittedName>
</protein>
<feature type="compositionally biased region" description="Polar residues" evidence="1">
    <location>
        <begin position="187"/>
        <end position="200"/>
    </location>
</feature>
<dbReference type="Proteomes" id="UP000325529">
    <property type="component" value="Chromosome"/>
</dbReference>
<dbReference type="EMBL" id="CP023699">
    <property type="protein sequence ID" value="QEU92237.1"/>
    <property type="molecule type" value="Genomic_DNA"/>
</dbReference>
<feature type="compositionally biased region" description="Basic and acidic residues" evidence="1">
    <location>
        <begin position="1"/>
        <end position="16"/>
    </location>
</feature>
<dbReference type="RefSeq" id="WP_055549331.1">
    <property type="nucleotide sequence ID" value="NZ_CP023699.1"/>
</dbReference>
<keyword evidence="4" id="KW-1185">Reference proteome</keyword>
<dbReference type="KEGG" id="ska:CP970_16165"/>
<accession>A0A5J6GB56</accession>
<evidence type="ECO:0000259" key="2">
    <source>
        <dbReference type="Pfam" id="PF13699"/>
    </source>
</evidence>
<organism evidence="3 4">
    <name type="scientific">Streptomyces kanamyceticus</name>
    <dbReference type="NCBI Taxonomy" id="1967"/>
    <lineage>
        <taxon>Bacteria</taxon>
        <taxon>Bacillati</taxon>
        <taxon>Actinomycetota</taxon>
        <taxon>Actinomycetes</taxon>
        <taxon>Kitasatosporales</taxon>
        <taxon>Streptomycetaceae</taxon>
        <taxon>Streptomyces</taxon>
    </lineage>
</organism>
<evidence type="ECO:0000256" key="1">
    <source>
        <dbReference type="SAM" id="MobiDB-lite"/>
    </source>
</evidence>